<dbReference type="OrthoDB" id="2434643at2759"/>
<protein>
    <submittedName>
        <fullName evidence="2">Uncharacterized protein</fullName>
    </submittedName>
</protein>
<keyword evidence="1" id="KW-0732">Signal</keyword>
<reference evidence="2" key="1">
    <citation type="submission" date="2021-06" db="EMBL/GenBank/DDBJ databases">
        <title>Genome Sequence of Mortierella hyaline Strain SCG-10, a Cold-Adapted, Nitrate-Reducing Fungus Isolated from Soil in Minnesota, USA.</title>
        <authorList>
            <person name="Aldossari N."/>
        </authorList>
    </citation>
    <scope>NUCLEOTIDE SEQUENCE</scope>
    <source>
        <strain evidence="2">SCG-10</strain>
    </source>
</reference>
<evidence type="ECO:0000313" key="2">
    <source>
        <dbReference type="EMBL" id="KAG9070862.1"/>
    </source>
</evidence>
<comment type="caution">
    <text evidence="2">The sequence shown here is derived from an EMBL/GenBank/DDBJ whole genome shotgun (WGS) entry which is preliminary data.</text>
</comment>
<organism evidence="2 3">
    <name type="scientific">Linnemannia hyalina</name>
    <dbReference type="NCBI Taxonomy" id="64524"/>
    <lineage>
        <taxon>Eukaryota</taxon>
        <taxon>Fungi</taxon>
        <taxon>Fungi incertae sedis</taxon>
        <taxon>Mucoromycota</taxon>
        <taxon>Mortierellomycotina</taxon>
        <taxon>Mortierellomycetes</taxon>
        <taxon>Mortierellales</taxon>
        <taxon>Mortierellaceae</taxon>
        <taxon>Linnemannia</taxon>
    </lineage>
</organism>
<accession>A0A9P7Y170</accession>
<keyword evidence="3" id="KW-1185">Reference proteome</keyword>
<evidence type="ECO:0000313" key="3">
    <source>
        <dbReference type="Proteomes" id="UP000707451"/>
    </source>
</evidence>
<name>A0A9P7Y170_9FUNG</name>
<feature type="chain" id="PRO_5040493552" evidence="1">
    <location>
        <begin position="19"/>
        <end position="194"/>
    </location>
</feature>
<dbReference type="AlphaFoldDB" id="A0A9P7Y170"/>
<evidence type="ECO:0000256" key="1">
    <source>
        <dbReference type="SAM" id="SignalP"/>
    </source>
</evidence>
<gene>
    <name evidence="2" type="ORF">KI688_008403</name>
</gene>
<feature type="signal peptide" evidence="1">
    <location>
        <begin position="1"/>
        <end position="18"/>
    </location>
</feature>
<dbReference type="Proteomes" id="UP000707451">
    <property type="component" value="Unassembled WGS sequence"/>
</dbReference>
<sequence>MIILHSLLMMSLYTKYLAIASDAASSEDLDVRAIGKQMQELWEREQVALKKYWKDQEPLRKLRTRNIIVAAKDSSKLQKAVSRHQLHGNVQDATVVGFLVNESICEVLTMNLEHEAIYIPKSVGRFKLPQDRLDISALLLALGPLTAAKNIASSMVTSIKARSHLRAGKYSSLTRPSYYVFGSNVPSSGGLVKT</sequence>
<proteinExistence type="predicted"/>
<dbReference type="EMBL" id="JAHRHY010000003">
    <property type="protein sequence ID" value="KAG9070862.1"/>
    <property type="molecule type" value="Genomic_DNA"/>
</dbReference>